<dbReference type="GO" id="GO:0008270">
    <property type="term" value="F:zinc ion binding"/>
    <property type="evidence" value="ECO:0007669"/>
    <property type="project" value="UniProtKB-KW"/>
</dbReference>
<feature type="domain" description="RING-CH-type" evidence="6">
    <location>
        <begin position="114"/>
        <end position="174"/>
    </location>
</feature>
<evidence type="ECO:0000313" key="7">
    <source>
        <dbReference type="EMBL" id="KAK4758584.1"/>
    </source>
</evidence>
<dbReference type="Gene3D" id="3.30.40.10">
    <property type="entry name" value="Zinc/RING finger domain, C3HC4 (zinc finger)"/>
    <property type="match status" value="1"/>
</dbReference>
<keyword evidence="5" id="KW-1133">Transmembrane helix</keyword>
<keyword evidence="3" id="KW-0862">Zinc</keyword>
<dbReference type="InterPro" id="IPR011016">
    <property type="entry name" value="Znf_RING-CH"/>
</dbReference>
<sequence>MSGDDLKSNGAWVRDLVGDMGDSERNGSAPVSNDLGGSDSVLMSVRRSTSPPPPSSEMLVTVPQLALPVPLTIVVSNEELPVPAQGTRKPPEEMSGSVEEPYMVASRKKGCLSRNGSSHEHCRVCQQEKEEVLINLGCQCRGGIGKAHLSCINTWFRLRGSNKCEICQQAAVNVPPPEPLATGNSWTWRVDPPLRSPVIPDQGRTCFSPLWVAFSILIGGILLDVLISITFGVSALPINIIIGVIIVLGLGTALRLALEFCQEWSARRVVQRMETNVNLGYHPPL</sequence>
<evidence type="ECO:0000256" key="2">
    <source>
        <dbReference type="ARBA" id="ARBA00022771"/>
    </source>
</evidence>
<reference evidence="7 8" key="1">
    <citation type="journal article" date="2023" name="Hortic Res">
        <title>Pangenome of water caltrop reveals structural variations and asymmetric subgenome divergence after allopolyploidization.</title>
        <authorList>
            <person name="Zhang X."/>
            <person name="Chen Y."/>
            <person name="Wang L."/>
            <person name="Yuan Y."/>
            <person name="Fang M."/>
            <person name="Shi L."/>
            <person name="Lu R."/>
            <person name="Comes H.P."/>
            <person name="Ma Y."/>
            <person name="Chen Y."/>
            <person name="Huang G."/>
            <person name="Zhou Y."/>
            <person name="Zheng Z."/>
            <person name="Qiu Y."/>
        </authorList>
    </citation>
    <scope>NUCLEOTIDE SEQUENCE [LARGE SCALE GENOMIC DNA]</scope>
    <source>
        <tissue evidence="7">Roots</tissue>
    </source>
</reference>
<dbReference type="InterPro" id="IPR013083">
    <property type="entry name" value="Znf_RING/FYVE/PHD"/>
</dbReference>
<dbReference type="AlphaFoldDB" id="A0AAN7Q3M2"/>
<feature type="transmembrane region" description="Helical" evidence="5">
    <location>
        <begin position="238"/>
        <end position="258"/>
    </location>
</feature>
<keyword evidence="5" id="KW-0472">Membrane</keyword>
<name>A0AAN7Q3M2_9MYRT</name>
<evidence type="ECO:0000256" key="1">
    <source>
        <dbReference type="ARBA" id="ARBA00022723"/>
    </source>
</evidence>
<dbReference type="PROSITE" id="PS51292">
    <property type="entry name" value="ZF_RING_CH"/>
    <property type="match status" value="1"/>
</dbReference>
<organism evidence="7 8">
    <name type="scientific">Trapa incisa</name>
    <dbReference type="NCBI Taxonomy" id="236973"/>
    <lineage>
        <taxon>Eukaryota</taxon>
        <taxon>Viridiplantae</taxon>
        <taxon>Streptophyta</taxon>
        <taxon>Embryophyta</taxon>
        <taxon>Tracheophyta</taxon>
        <taxon>Spermatophyta</taxon>
        <taxon>Magnoliopsida</taxon>
        <taxon>eudicotyledons</taxon>
        <taxon>Gunneridae</taxon>
        <taxon>Pentapetalae</taxon>
        <taxon>rosids</taxon>
        <taxon>malvids</taxon>
        <taxon>Myrtales</taxon>
        <taxon>Lythraceae</taxon>
        <taxon>Trapa</taxon>
    </lineage>
</organism>
<evidence type="ECO:0000256" key="4">
    <source>
        <dbReference type="SAM" id="MobiDB-lite"/>
    </source>
</evidence>
<feature type="region of interest" description="Disordered" evidence="4">
    <location>
        <begin position="1"/>
        <end position="58"/>
    </location>
</feature>
<dbReference type="SMART" id="SM00744">
    <property type="entry name" value="RINGv"/>
    <property type="match status" value="1"/>
</dbReference>
<keyword evidence="2" id="KW-0863">Zinc-finger</keyword>
<dbReference type="SUPFAM" id="SSF57850">
    <property type="entry name" value="RING/U-box"/>
    <property type="match status" value="1"/>
</dbReference>
<evidence type="ECO:0000313" key="8">
    <source>
        <dbReference type="Proteomes" id="UP001345219"/>
    </source>
</evidence>
<dbReference type="EMBL" id="JAXIOK010000012">
    <property type="protein sequence ID" value="KAK4758584.1"/>
    <property type="molecule type" value="Genomic_DNA"/>
</dbReference>
<feature type="transmembrane region" description="Helical" evidence="5">
    <location>
        <begin position="210"/>
        <end position="232"/>
    </location>
</feature>
<dbReference type="PANTHER" id="PTHR46214">
    <property type="entry name" value="ZINC FINGER, RING-CH-TYPE"/>
    <property type="match status" value="1"/>
</dbReference>
<dbReference type="CDD" id="cd16495">
    <property type="entry name" value="RING_CH-C4HC3_MARCH"/>
    <property type="match status" value="1"/>
</dbReference>
<evidence type="ECO:0000256" key="5">
    <source>
        <dbReference type="SAM" id="Phobius"/>
    </source>
</evidence>
<evidence type="ECO:0000256" key="3">
    <source>
        <dbReference type="ARBA" id="ARBA00022833"/>
    </source>
</evidence>
<proteinExistence type="predicted"/>
<protein>
    <recommendedName>
        <fullName evidence="6">RING-CH-type domain-containing protein</fullName>
    </recommendedName>
</protein>
<keyword evidence="8" id="KW-1185">Reference proteome</keyword>
<dbReference type="Pfam" id="PF12906">
    <property type="entry name" value="RINGv"/>
    <property type="match status" value="1"/>
</dbReference>
<accession>A0AAN7Q3M2</accession>
<gene>
    <name evidence="7" type="ORF">SAY87_019885</name>
</gene>
<dbReference type="PANTHER" id="PTHR46214:SF16">
    <property type="entry name" value="OS10G0481450 PROTEIN"/>
    <property type="match status" value="1"/>
</dbReference>
<keyword evidence="5" id="KW-0812">Transmembrane</keyword>
<evidence type="ECO:0000259" key="6">
    <source>
        <dbReference type="PROSITE" id="PS51292"/>
    </source>
</evidence>
<comment type="caution">
    <text evidence="7">The sequence shown here is derived from an EMBL/GenBank/DDBJ whole genome shotgun (WGS) entry which is preliminary data.</text>
</comment>
<keyword evidence="1" id="KW-0479">Metal-binding</keyword>
<dbReference type="Proteomes" id="UP001345219">
    <property type="component" value="Chromosome 15"/>
</dbReference>